<dbReference type="EMBL" id="LR796439">
    <property type="protein sequence ID" value="CAB4144147.1"/>
    <property type="molecule type" value="Genomic_DNA"/>
</dbReference>
<dbReference type="EMBL" id="LR796996">
    <property type="protein sequence ID" value="CAB4180649.1"/>
    <property type="molecule type" value="Genomic_DNA"/>
</dbReference>
<reference evidence="3" key="1">
    <citation type="submission" date="2020-05" db="EMBL/GenBank/DDBJ databases">
        <authorList>
            <person name="Chiriac C."/>
            <person name="Salcher M."/>
            <person name="Ghai R."/>
            <person name="Kavagutti S V."/>
        </authorList>
    </citation>
    <scope>NUCLEOTIDE SEQUENCE</scope>
</reference>
<name>A0A6J5Q8P2_9CAUD</name>
<evidence type="ECO:0000313" key="2">
    <source>
        <dbReference type="EMBL" id="CAB4144147.1"/>
    </source>
</evidence>
<evidence type="ECO:0000313" key="3">
    <source>
        <dbReference type="EMBL" id="CAB4180649.1"/>
    </source>
</evidence>
<feature type="compositionally biased region" description="Basic and acidic residues" evidence="1">
    <location>
        <begin position="46"/>
        <end position="58"/>
    </location>
</feature>
<organism evidence="3">
    <name type="scientific">uncultured Caudovirales phage</name>
    <dbReference type="NCBI Taxonomy" id="2100421"/>
    <lineage>
        <taxon>Viruses</taxon>
        <taxon>Duplodnaviria</taxon>
        <taxon>Heunggongvirae</taxon>
        <taxon>Uroviricota</taxon>
        <taxon>Caudoviricetes</taxon>
        <taxon>Peduoviridae</taxon>
        <taxon>Maltschvirus</taxon>
        <taxon>Maltschvirus maltsch</taxon>
    </lineage>
</organism>
<evidence type="ECO:0000313" key="4">
    <source>
        <dbReference type="EMBL" id="CAB4189990.1"/>
    </source>
</evidence>
<protein>
    <submittedName>
        <fullName evidence="3">Uncharacterized protein</fullName>
    </submittedName>
</protein>
<evidence type="ECO:0000256" key="1">
    <source>
        <dbReference type="SAM" id="MobiDB-lite"/>
    </source>
</evidence>
<feature type="compositionally biased region" description="Polar residues" evidence="1">
    <location>
        <begin position="59"/>
        <end position="69"/>
    </location>
</feature>
<gene>
    <name evidence="3" type="ORF">UFOVP1045_70</name>
    <name evidence="4" type="ORF">UFOVP1194_24</name>
    <name evidence="5" type="ORF">UFOVP1641_20</name>
    <name evidence="2" type="ORF">UFOVP466_23</name>
</gene>
<sequence length="69" mass="7710">MNNATLEGFRQIAATMAGEPTTWQWIGQFASQRMFGITEKRAKEYAARHGGEARDMQTSEHTGFDNGSE</sequence>
<evidence type="ECO:0000313" key="5">
    <source>
        <dbReference type="EMBL" id="CAB4221783.1"/>
    </source>
</evidence>
<feature type="region of interest" description="Disordered" evidence="1">
    <location>
        <begin position="46"/>
        <end position="69"/>
    </location>
</feature>
<dbReference type="EMBL" id="LR797505">
    <property type="protein sequence ID" value="CAB4221783.1"/>
    <property type="molecule type" value="Genomic_DNA"/>
</dbReference>
<accession>A0A6J5Q8P2</accession>
<dbReference type="EMBL" id="LR797152">
    <property type="protein sequence ID" value="CAB4189990.1"/>
    <property type="molecule type" value="Genomic_DNA"/>
</dbReference>
<proteinExistence type="predicted"/>